<evidence type="ECO:0000313" key="1">
    <source>
        <dbReference type="Proteomes" id="UP000504608"/>
    </source>
</evidence>
<proteinExistence type="predicted"/>
<dbReference type="RefSeq" id="XP_022971143.1">
    <property type="nucleotide sequence ID" value="XM_023115375.1"/>
</dbReference>
<name>A0A6J1I5Z3_CUCMA</name>
<dbReference type="Proteomes" id="UP000504608">
    <property type="component" value="Unplaced"/>
</dbReference>
<dbReference type="AlphaFoldDB" id="A0A6J1I5Z3"/>
<sequence length="82" mass="9455">MDMDALKEASRKVAAVKNRGPRALNGDIIANGVVDQWLQQKKIRNRRTKFMILEKTDQRCEVYRANLVAVLRDVEELVFTPL</sequence>
<evidence type="ECO:0000313" key="2">
    <source>
        <dbReference type="RefSeq" id="XP_022971143.1"/>
    </source>
</evidence>
<keyword evidence="1" id="KW-1185">Reference proteome</keyword>
<gene>
    <name evidence="2" type="primary">LOC111469904</name>
</gene>
<protein>
    <submittedName>
        <fullName evidence="2">Protein FAR1-RELATED SEQUENCE 9-like</fullName>
    </submittedName>
</protein>
<reference evidence="2" key="1">
    <citation type="submission" date="2025-08" db="UniProtKB">
        <authorList>
            <consortium name="RefSeq"/>
        </authorList>
    </citation>
    <scope>IDENTIFICATION</scope>
    <source>
        <tissue evidence="2">Young leaves</tissue>
    </source>
</reference>
<organism evidence="1 2">
    <name type="scientific">Cucurbita maxima</name>
    <name type="common">Pumpkin</name>
    <name type="synonym">Winter squash</name>
    <dbReference type="NCBI Taxonomy" id="3661"/>
    <lineage>
        <taxon>Eukaryota</taxon>
        <taxon>Viridiplantae</taxon>
        <taxon>Streptophyta</taxon>
        <taxon>Embryophyta</taxon>
        <taxon>Tracheophyta</taxon>
        <taxon>Spermatophyta</taxon>
        <taxon>Magnoliopsida</taxon>
        <taxon>eudicotyledons</taxon>
        <taxon>Gunneridae</taxon>
        <taxon>Pentapetalae</taxon>
        <taxon>rosids</taxon>
        <taxon>fabids</taxon>
        <taxon>Cucurbitales</taxon>
        <taxon>Cucurbitaceae</taxon>
        <taxon>Cucurbiteae</taxon>
        <taxon>Cucurbita</taxon>
    </lineage>
</organism>
<dbReference type="GeneID" id="111469904"/>
<accession>A0A6J1I5Z3</accession>
<dbReference type="KEGG" id="cmax:111469904"/>